<evidence type="ECO:0000313" key="2">
    <source>
        <dbReference type="EMBL" id="KAJ4458126.1"/>
    </source>
</evidence>
<protein>
    <recommendedName>
        <fullName evidence="1">Tryptophanyl-tRNA synthetase</fullName>
    </recommendedName>
</protein>
<dbReference type="SUPFAM" id="SSF52374">
    <property type="entry name" value="Nucleotidylyl transferase"/>
    <property type="match status" value="1"/>
</dbReference>
<keyword evidence="3" id="KW-1185">Reference proteome</keyword>
<reference evidence="2" key="1">
    <citation type="journal article" date="2022" name="bioRxiv">
        <title>Genomics of Preaxostyla Flagellates Illuminates Evolutionary Transitions and the Path Towards Mitochondrial Loss.</title>
        <authorList>
            <person name="Novak L.V.F."/>
            <person name="Treitli S.C."/>
            <person name="Pyrih J."/>
            <person name="Halakuc P."/>
            <person name="Pipaliya S.V."/>
            <person name="Vacek V."/>
            <person name="Brzon O."/>
            <person name="Soukal P."/>
            <person name="Eme L."/>
            <person name="Dacks J.B."/>
            <person name="Karnkowska A."/>
            <person name="Elias M."/>
            <person name="Hampl V."/>
        </authorList>
    </citation>
    <scope>NUCLEOTIDE SEQUENCE</scope>
    <source>
        <strain evidence="2">RCP-MX</strain>
    </source>
</reference>
<dbReference type="InterPro" id="IPR014729">
    <property type="entry name" value="Rossmann-like_a/b/a_fold"/>
</dbReference>
<dbReference type="PANTHER" id="PTHR10055">
    <property type="entry name" value="TRYPTOPHANYL-TRNA SYNTHETASE"/>
    <property type="match status" value="1"/>
</dbReference>
<comment type="caution">
    <text evidence="2">The sequence shown here is derived from an EMBL/GenBank/DDBJ whole genome shotgun (WGS) entry which is preliminary data.</text>
</comment>
<name>A0ABQ8UFU8_9EUKA</name>
<proteinExistence type="predicted"/>
<dbReference type="Gene3D" id="3.40.50.620">
    <property type="entry name" value="HUPs"/>
    <property type="match status" value="1"/>
</dbReference>
<sequence length="364" mass="39721">MALLALNECPLVARGLVSEVGLADFLSARAEGRPHFLLLCWDLTPAPTVNHLVKLQLIKFLQQHLGCPVMVQMVDDLAYLLDKSLTIKTARALAADNLRHILAELDPARTFAFLNSENVQRFYLNTIKMGKVIPLTESAAAGIPNIGIPTATYAVRAACAISFPGVIEAPAQCLIVCTKEEEPLYAVTRSAYRTPTAFGKLLGTEACMPPVPALLMVEPPCSLQSRQVRIDDAPADTNLLIADPLPRVTKCINKYCFSGGRDTLQEQQQRGANVEVDVGARYLHYFYPADGAAPRTLRQVLGAYGTDVDTTVTEHMSTGEFKKLVIEHVWGAIDRHQQAMAALTPEAIQAALRAPSMPFVPVRH</sequence>
<accession>A0ABQ8UFU8</accession>
<gene>
    <name evidence="2" type="ORF">PAPYR_6245</name>
</gene>
<dbReference type="Gene3D" id="1.10.240.10">
    <property type="entry name" value="Tyrosyl-Transfer RNA Synthetase"/>
    <property type="match status" value="1"/>
</dbReference>
<organism evidence="2 3">
    <name type="scientific">Paratrimastix pyriformis</name>
    <dbReference type="NCBI Taxonomy" id="342808"/>
    <lineage>
        <taxon>Eukaryota</taxon>
        <taxon>Metamonada</taxon>
        <taxon>Preaxostyla</taxon>
        <taxon>Paratrimastigidae</taxon>
        <taxon>Paratrimastix</taxon>
    </lineage>
</organism>
<dbReference type="PANTHER" id="PTHR10055:SF1">
    <property type="entry name" value="TRYPTOPHAN--TRNA LIGASE, CYTOPLASMIC"/>
    <property type="match status" value="1"/>
</dbReference>
<evidence type="ECO:0000313" key="3">
    <source>
        <dbReference type="Proteomes" id="UP001141327"/>
    </source>
</evidence>
<dbReference type="Proteomes" id="UP001141327">
    <property type="component" value="Unassembled WGS sequence"/>
</dbReference>
<evidence type="ECO:0000256" key="1">
    <source>
        <dbReference type="ARBA" id="ARBA00030268"/>
    </source>
</evidence>
<dbReference type="EMBL" id="JAPMOS010000034">
    <property type="protein sequence ID" value="KAJ4458126.1"/>
    <property type="molecule type" value="Genomic_DNA"/>
</dbReference>